<dbReference type="RefSeq" id="WP_186738971.1">
    <property type="nucleotide sequence ID" value="NZ_VFIA01000023.1"/>
</dbReference>
<feature type="domain" description="Helicase ATP-binding" evidence="2">
    <location>
        <begin position="567"/>
        <end position="740"/>
    </location>
</feature>
<keyword evidence="1" id="KW-0378">Hydrolase</keyword>
<keyword evidence="4" id="KW-0067">ATP-binding</keyword>
<evidence type="ECO:0000259" key="3">
    <source>
        <dbReference type="PROSITE" id="PS51194"/>
    </source>
</evidence>
<evidence type="ECO:0000313" key="5">
    <source>
        <dbReference type="Proteomes" id="UP000700732"/>
    </source>
</evidence>
<dbReference type="PANTHER" id="PTHR10799">
    <property type="entry name" value="SNF2/RAD54 HELICASE FAMILY"/>
    <property type="match status" value="1"/>
</dbReference>
<feature type="domain" description="Helicase C-terminal" evidence="3">
    <location>
        <begin position="862"/>
        <end position="1018"/>
    </location>
</feature>
<dbReference type="Pfam" id="PF00271">
    <property type="entry name" value="Helicase_C"/>
    <property type="match status" value="1"/>
</dbReference>
<protein>
    <submittedName>
        <fullName evidence="4">Superfamily II DNA or RNA helicase</fullName>
    </submittedName>
</protein>
<dbReference type="Gene3D" id="3.40.50.10810">
    <property type="entry name" value="Tandem AAA-ATPase domain"/>
    <property type="match status" value="1"/>
</dbReference>
<reference evidence="4 5" key="1">
    <citation type="submission" date="2019-06" db="EMBL/GenBank/DDBJ databases">
        <title>Spirosoma utsteinense sp. nov. isolated from Antarctic ice-free soils.</title>
        <authorList>
            <person name="Tahon G."/>
        </authorList>
    </citation>
    <scope>NUCLEOTIDE SEQUENCE [LARGE SCALE GENOMIC DNA]</scope>
    <source>
        <strain evidence="4 5">LMG 31447</strain>
    </source>
</reference>
<dbReference type="CDD" id="cd18012">
    <property type="entry name" value="DEXQc_arch_SWI2_SNF2"/>
    <property type="match status" value="1"/>
</dbReference>
<proteinExistence type="predicted"/>
<dbReference type="InterPro" id="IPR014001">
    <property type="entry name" value="Helicase_ATP-bd"/>
</dbReference>
<gene>
    <name evidence="4" type="ORF">FH603_3702</name>
</gene>
<evidence type="ECO:0000313" key="4">
    <source>
        <dbReference type="EMBL" id="MBC3793185.1"/>
    </source>
</evidence>
<dbReference type="InterPro" id="IPR038718">
    <property type="entry name" value="SNF2-like_sf"/>
</dbReference>
<keyword evidence="4" id="KW-0347">Helicase</keyword>
<dbReference type="SMART" id="SM00490">
    <property type="entry name" value="HELICc"/>
    <property type="match status" value="1"/>
</dbReference>
<dbReference type="PROSITE" id="PS51192">
    <property type="entry name" value="HELICASE_ATP_BIND_1"/>
    <property type="match status" value="1"/>
</dbReference>
<evidence type="ECO:0000256" key="1">
    <source>
        <dbReference type="ARBA" id="ARBA00022801"/>
    </source>
</evidence>
<dbReference type="GO" id="GO:0004386">
    <property type="term" value="F:helicase activity"/>
    <property type="evidence" value="ECO:0007669"/>
    <property type="project" value="UniProtKB-KW"/>
</dbReference>
<dbReference type="SUPFAM" id="SSF52540">
    <property type="entry name" value="P-loop containing nucleoside triphosphate hydrolases"/>
    <property type="match status" value="2"/>
</dbReference>
<organism evidence="4 5">
    <name type="scientific">Spirosoma utsteinense</name>
    <dbReference type="NCBI Taxonomy" id="2585773"/>
    <lineage>
        <taxon>Bacteria</taxon>
        <taxon>Pseudomonadati</taxon>
        <taxon>Bacteroidota</taxon>
        <taxon>Cytophagia</taxon>
        <taxon>Cytophagales</taxon>
        <taxon>Cytophagaceae</taxon>
        <taxon>Spirosoma</taxon>
    </lineage>
</organism>
<dbReference type="InterPro" id="IPR000330">
    <property type="entry name" value="SNF2_N"/>
</dbReference>
<dbReference type="EMBL" id="VFIA01000023">
    <property type="protein sequence ID" value="MBC3793185.1"/>
    <property type="molecule type" value="Genomic_DNA"/>
</dbReference>
<evidence type="ECO:0000259" key="2">
    <source>
        <dbReference type="PROSITE" id="PS51192"/>
    </source>
</evidence>
<dbReference type="CDD" id="cd18793">
    <property type="entry name" value="SF2_C_SNF"/>
    <property type="match status" value="1"/>
</dbReference>
<keyword evidence="4" id="KW-0547">Nucleotide-binding</keyword>
<dbReference type="SMART" id="SM00487">
    <property type="entry name" value="DEXDc"/>
    <property type="match status" value="1"/>
</dbReference>
<sequence length="1027" mass="118201">MKIAPTQPFQIVYSLLNHEFLGYLIEAFVVQRNSRGELTLLNQTLSTQNVDEFAKELDERDFELVRLIDSIQQDTIVKKFNTRRLPAVDFFLKIYDPNKGDKLVQEAICGYLETMKSQIMALLPGKPFYVMGNDGNPAWTPIQWMPEPARVHFHFVRNADSTHYFPIVRYPVGRELMTSDAHAKVRGVPDTVRNEIPGGSAETVRVDFQFKDALMICDEPAWMMVDNKLYHFSKNVDGKKLRPFFTKNHIVIPRNIEQQYYERFVTQLIAAYDVYAKGFEIRAESIEPVPVLTVSELVMTGKGVAVPLFSGDSDTVEAEHDTGQRIAFDLSFRYGDFTFRFDSFGTAANVSLEKKGDDYVFHKIRRDQRLERQKLIFLRETGLDLRHGRLAIPKVEAFNWLSDHSVDIRNAGFVLQQHAQDTKRYFLGYSSINVSIQEGRDWFDIYANVRFGEFEIPFLKLRTLILNKKREFTLPNGEVAVIPEAWFTKYSELFGFLEHADGIDRLVLQKHHLALVQELERDGLAATIMSRKLERLRDFEEIESFPLPAEFRGTLRPYQQAGYDWMNFLRQYRFGGCLADDMGLGKTVMTLAMLQGRKEAIQAALAKNDETGEPVESRPSLLVMPTSLLYNWELEARKFTPGLRVMVYTGTYRDKNTAQFDDYDLILTSYGIVRIDIGLLSDYRFDYVILDESQAIKNPSSHITKAVMQLNTANRLILTGTPLENSTLDLWTQMSFINPGLLGSQSFFRNEFQVPIEKRHDESKTGRLYGLIKPFMLRRNKSQVATDLPEKVESVLYCEMSADQSTQYEEAKSYYRNLILERIEEEGMAKSQMVVLQGLTKLRQIANHPRMVDADYEGDSGKLDDVLMRLESAMTENHKVLVFSQFIKHLNVVRQYLKEKNIKYAYLDGSTSDRQSQVELFQTDDSVKLFLISLKAGGLGHNLTAADYVFILDPWWNPAIEAQAIDRAHRIGQQKTVFTYKFIAKNTVEEKILSLQRAKQQLAGSLITTEETFMKSLTKEDIMVLLE</sequence>
<keyword evidence="5" id="KW-1185">Reference proteome</keyword>
<dbReference type="Pfam" id="PF00176">
    <property type="entry name" value="SNF2-rel_dom"/>
    <property type="match status" value="1"/>
</dbReference>
<accession>A0ABR6W9F3</accession>
<dbReference type="InterPro" id="IPR027417">
    <property type="entry name" value="P-loop_NTPase"/>
</dbReference>
<dbReference type="Proteomes" id="UP000700732">
    <property type="component" value="Unassembled WGS sequence"/>
</dbReference>
<name>A0ABR6W9F3_9BACT</name>
<dbReference type="InterPro" id="IPR001650">
    <property type="entry name" value="Helicase_C-like"/>
</dbReference>
<dbReference type="Gene3D" id="3.40.50.300">
    <property type="entry name" value="P-loop containing nucleotide triphosphate hydrolases"/>
    <property type="match status" value="1"/>
</dbReference>
<dbReference type="PROSITE" id="PS51194">
    <property type="entry name" value="HELICASE_CTER"/>
    <property type="match status" value="1"/>
</dbReference>
<comment type="caution">
    <text evidence="4">The sequence shown here is derived from an EMBL/GenBank/DDBJ whole genome shotgun (WGS) entry which is preliminary data.</text>
</comment>
<dbReference type="InterPro" id="IPR049730">
    <property type="entry name" value="SNF2/RAD54-like_C"/>
</dbReference>